<protein>
    <submittedName>
        <fullName evidence="1">Uncharacterized protein</fullName>
    </submittedName>
</protein>
<name>A0A392SSI5_9FABA</name>
<reference evidence="1 2" key="1">
    <citation type="journal article" date="2018" name="Front. Plant Sci.">
        <title>Red Clover (Trifolium pratense) and Zigzag Clover (T. medium) - A Picture of Genomic Similarities and Differences.</title>
        <authorList>
            <person name="Dluhosova J."/>
            <person name="Istvanek J."/>
            <person name="Nedelnik J."/>
            <person name="Repkova J."/>
        </authorList>
    </citation>
    <scope>NUCLEOTIDE SEQUENCE [LARGE SCALE GENOMIC DNA]</scope>
    <source>
        <strain evidence="2">cv. 10/8</strain>
        <tissue evidence="1">Leaf</tissue>
    </source>
</reference>
<dbReference type="EMBL" id="LXQA010438135">
    <property type="protein sequence ID" value="MCI51838.1"/>
    <property type="molecule type" value="Genomic_DNA"/>
</dbReference>
<feature type="non-terminal residue" evidence="1">
    <location>
        <position position="98"/>
    </location>
</feature>
<evidence type="ECO:0000313" key="2">
    <source>
        <dbReference type="Proteomes" id="UP000265520"/>
    </source>
</evidence>
<proteinExistence type="predicted"/>
<organism evidence="1 2">
    <name type="scientific">Trifolium medium</name>
    <dbReference type="NCBI Taxonomy" id="97028"/>
    <lineage>
        <taxon>Eukaryota</taxon>
        <taxon>Viridiplantae</taxon>
        <taxon>Streptophyta</taxon>
        <taxon>Embryophyta</taxon>
        <taxon>Tracheophyta</taxon>
        <taxon>Spermatophyta</taxon>
        <taxon>Magnoliopsida</taxon>
        <taxon>eudicotyledons</taxon>
        <taxon>Gunneridae</taxon>
        <taxon>Pentapetalae</taxon>
        <taxon>rosids</taxon>
        <taxon>fabids</taxon>
        <taxon>Fabales</taxon>
        <taxon>Fabaceae</taxon>
        <taxon>Papilionoideae</taxon>
        <taxon>50 kb inversion clade</taxon>
        <taxon>NPAAA clade</taxon>
        <taxon>Hologalegina</taxon>
        <taxon>IRL clade</taxon>
        <taxon>Trifolieae</taxon>
        <taxon>Trifolium</taxon>
    </lineage>
</organism>
<comment type="caution">
    <text evidence="1">The sequence shown here is derived from an EMBL/GenBank/DDBJ whole genome shotgun (WGS) entry which is preliminary data.</text>
</comment>
<dbReference type="Proteomes" id="UP000265520">
    <property type="component" value="Unassembled WGS sequence"/>
</dbReference>
<dbReference type="AlphaFoldDB" id="A0A392SSI5"/>
<feature type="non-terminal residue" evidence="1">
    <location>
        <position position="1"/>
    </location>
</feature>
<accession>A0A392SSI5</accession>
<sequence>KAEGKKIINDQRCNFLDLDPRDFSWEEEEWRPRPTEEVKEIQIGAELGQKTKVGTSLSRAIEEEPKNTLRENIDLFALSAKDMPGIDPNFICHRLAVN</sequence>
<evidence type="ECO:0000313" key="1">
    <source>
        <dbReference type="EMBL" id="MCI51838.1"/>
    </source>
</evidence>
<keyword evidence="2" id="KW-1185">Reference proteome</keyword>